<dbReference type="SMART" id="SM00382">
    <property type="entry name" value="AAA"/>
    <property type="match status" value="1"/>
</dbReference>
<dbReference type="Pfam" id="PF17862">
    <property type="entry name" value="AAA_lid_3"/>
    <property type="match status" value="1"/>
</dbReference>
<feature type="region of interest" description="Disordered" evidence="12">
    <location>
        <begin position="422"/>
        <end position="449"/>
    </location>
</feature>
<keyword evidence="6 11" id="KW-0547">Nucleotide-binding</keyword>
<dbReference type="EMBL" id="KI925455">
    <property type="protein sequence ID" value="ETW85926.1"/>
    <property type="molecule type" value="Genomic_DNA"/>
</dbReference>
<dbReference type="Gene3D" id="3.40.50.300">
    <property type="entry name" value="P-loop containing nucleotide triphosphate hydrolases"/>
    <property type="match status" value="1"/>
</dbReference>
<feature type="compositionally biased region" description="Low complexity" evidence="12">
    <location>
        <begin position="423"/>
        <end position="437"/>
    </location>
</feature>
<keyword evidence="8" id="KW-0862">Zinc</keyword>
<dbReference type="GO" id="GO:0004222">
    <property type="term" value="F:metalloendopeptidase activity"/>
    <property type="evidence" value="ECO:0007669"/>
    <property type="project" value="InterPro"/>
</dbReference>
<keyword evidence="5" id="KW-0479">Metal-binding</keyword>
<keyword evidence="10" id="KW-0482">Metalloprotease</keyword>
<dbReference type="InterPro" id="IPR027417">
    <property type="entry name" value="P-loop_NTPase"/>
</dbReference>
<dbReference type="GO" id="GO:0005743">
    <property type="term" value="C:mitochondrial inner membrane"/>
    <property type="evidence" value="ECO:0007669"/>
    <property type="project" value="TreeGrafter"/>
</dbReference>
<evidence type="ECO:0000256" key="2">
    <source>
        <dbReference type="ARBA" id="ARBA00010044"/>
    </source>
</evidence>
<evidence type="ECO:0000259" key="13">
    <source>
        <dbReference type="SMART" id="SM00382"/>
    </source>
</evidence>
<keyword evidence="15" id="KW-1185">Reference proteome</keyword>
<evidence type="ECO:0000256" key="9">
    <source>
        <dbReference type="ARBA" id="ARBA00022840"/>
    </source>
</evidence>
<feature type="domain" description="AAA+ ATPase" evidence="13">
    <location>
        <begin position="9"/>
        <end position="145"/>
    </location>
</feature>
<organism evidence="14 15">
    <name type="scientific">Heterobasidion irregulare (strain TC 32-1)</name>
    <dbReference type="NCBI Taxonomy" id="747525"/>
    <lineage>
        <taxon>Eukaryota</taxon>
        <taxon>Fungi</taxon>
        <taxon>Dikarya</taxon>
        <taxon>Basidiomycota</taxon>
        <taxon>Agaricomycotina</taxon>
        <taxon>Agaricomycetes</taxon>
        <taxon>Russulales</taxon>
        <taxon>Bondarzewiaceae</taxon>
        <taxon>Heterobasidion</taxon>
        <taxon>Heterobasidion annosum species complex</taxon>
    </lineage>
</organism>
<dbReference type="FunCoup" id="W4KLK4">
    <property type="interactions" value="593"/>
</dbReference>
<dbReference type="KEGG" id="hir:HETIRDRAFT_32194"/>
<dbReference type="SUPFAM" id="SSF140990">
    <property type="entry name" value="FtsH protease domain-like"/>
    <property type="match status" value="1"/>
</dbReference>
<evidence type="ECO:0000256" key="12">
    <source>
        <dbReference type="SAM" id="MobiDB-lite"/>
    </source>
</evidence>
<evidence type="ECO:0000256" key="4">
    <source>
        <dbReference type="ARBA" id="ARBA00022670"/>
    </source>
</evidence>
<dbReference type="PANTHER" id="PTHR23076">
    <property type="entry name" value="METALLOPROTEASE M41 FTSH"/>
    <property type="match status" value="1"/>
</dbReference>
<dbReference type="PROSITE" id="PS00674">
    <property type="entry name" value="AAA"/>
    <property type="match status" value="1"/>
</dbReference>
<dbReference type="AlphaFoldDB" id="W4KLK4"/>
<dbReference type="OrthoDB" id="1413014at2759"/>
<dbReference type="GO" id="GO:0141164">
    <property type="term" value="P:mitochondrial protein quality control"/>
    <property type="evidence" value="ECO:0007669"/>
    <property type="project" value="UniProtKB-ARBA"/>
</dbReference>
<proteinExistence type="inferred from homology"/>
<evidence type="ECO:0000313" key="15">
    <source>
        <dbReference type="Proteomes" id="UP000030671"/>
    </source>
</evidence>
<evidence type="ECO:0000256" key="6">
    <source>
        <dbReference type="ARBA" id="ARBA00022741"/>
    </source>
</evidence>
<dbReference type="FunFam" id="1.20.58.760:FF:000002">
    <property type="entry name" value="ATP-dependent zinc metalloprotease FtsH"/>
    <property type="match status" value="1"/>
</dbReference>
<evidence type="ECO:0000313" key="14">
    <source>
        <dbReference type="EMBL" id="ETW85926.1"/>
    </source>
</evidence>
<dbReference type="GO" id="GO:0004176">
    <property type="term" value="F:ATP-dependent peptidase activity"/>
    <property type="evidence" value="ECO:0007669"/>
    <property type="project" value="InterPro"/>
</dbReference>
<comment type="similarity">
    <text evidence="11">Belongs to the AAA ATPase family.</text>
</comment>
<dbReference type="HOGENOM" id="CLU_000688_16_2_1"/>
<dbReference type="InParanoid" id="W4KLK4"/>
<dbReference type="InterPro" id="IPR003960">
    <property type="entry name" value="ATPase_AAA_CS"/>
</dbReference>
<evidence type="ECO:0000256" key="5">
    <source>
        <dbReference type="ARBA" id="ARBA00022723"/>
    </source>
</evidence>
<comment type="cofactor">
    <cofactor evidence="1">
        <name>Zn(2+)</name>
        <dbReference type="ChEBI" id="CHEBI:29105"/>
    </cofactor>
</comment>
<keyword evidence="7" id="KW-0378">Hydrolase</keyword>
<dbReference type="PANTHER" id="PTHR23076:SF97">
    <property type="entry name" value="ATP-DEPENDENT ZINC METALLOPROTEASE YME1L1"/>
    <property type="match status" value="1"/>
</dbReference>
<dbReference type="InterPro" id="IPR037219">
    <property type="entry name" value="Peptidase_M41-like"/>
</dbReference>
<feature type="compositionally biased region" description="Basic residues" evidence="12">
    <location>
        <begin position="438"/>
        <end position="449"/>
    </location>
</feature>
<protein>
    <recommendedName>
        <fullName evidence="13">AAA+ ATPase domain-containing protein</fullName>
    </recommendedName>
</protein>
<comment type="similarity">
    <text evidence="2">In the C-terminal section; belongs to the peptidase M41 family.</text>
</comment>
<dbReference type="Proteomes" id="UP000030671">
    <property type="component" value="Unassembled WGS sequence"/>
</dbReference>
<comment type="similarity">
    <text evidence="3">In the N-terminal section; belongs to the AAA ATPase family.</text>
</comment>
<dbReference type="Pfam" id="PF00004">
    <property type="entry name" value="AAA"/>
    <property type="match status" value="1"/>
</dbReference>
<dbReference type="InterPro" id="IPR003959">
    <property type="entry name" value="ATPase_AAA_core"/>
</dbReference>
<dbReference type="InterPro" id="IPR041569">
    <property type="entry name" value="AAA_lid_3"/>
</dbReference>
<evidence type="ECO:0000256" key="10">
    <source>
        <dbReference type="ARBA" id="ARBA00023049"/>
    </source>
</evidence>
<sequence>MFAALGGKLPKGILLTGSPGTGKTMLARAVAGEAGVPFLFASGSEFDEMFVGVGAKRVRELFAAARKKQPAIIFIDELDAIGGKRNARDQQYMKQTLNQLLVEMDGFLQDENVIVIAATNFPESLDEALVRPGRFDRHIAVPLPDIRGRSQILKHHMTDVVIGNDVDPMILARGTPGFSGADLQNMVNQAAIQASKEGSKEVNAKHLEWAKDRIVMGAERKSQYIDEHVKKLTAYHEGGHALAALYTPGSMPLHKVTCVPRGHALGVTSQLPENDRLSVTFKEFLADIDVSLGGRAAEELIFGRENVTSGASSDLKHATAVATRMVKNFGYSDKIGPVYLNERDEIISPSKREDIESEVRGLLRAGQARVFELLKSKQQELHRLANALIEHETLDMEEVKKVIRGEPIRNIKEVITEDLSRMAAGAGAPAPASPSAHAHSHSHSHSHSS</sequence>
<dbReference type="Pfam" id="PF01434">
    <property type="entry name" value="Peptidase_M41"/>
    <property type="match status" value="1"/>
</dbReference>
<dbReference type="GO" id="GO:0046872">
    <property type="term" value="F:metal ion binding"/>
    <property type="evidence" value="ECO:0007669"/>
    <property type="project" value="UniProtKB-KW"/>
</dbReference>
<reference evidence="14 15" key="1">
    <citation type="journal article" date="2012" name="New Phytol.">
        <title>Insight into trade-off between wood decay and parasitism from the genome of a fungal forest pathogen.</title>
        <authorList>
            <person name="Olson A."/>
            <person name="Aerts A."/>
            <person name="Asiegbu F."/>
            <person name="Belbahri L."/>
            <person name="Bouzid O."/>
            <person name="Broberg A."/>
            <person name="Canback B."/>
            <person name="Coutinho P.M."/>
            <person name="Cullen D."/>
            <person name="Dalman K."/>
            <person name="Deflorio G."/>
            <person name="van Diepen L.T."/>
            <person name="Dunand C."/>
            <person name="Duplessis S."/>
            <person name="Durling M."/>
            <person name="Gonthier P."/>
            <person name="Grimwood J."/>
            <person name="Fossdal C.G."/>
            <person name="Hansson D."/>
            <person name="Henrissat B."/>
            <person name="Hietala A."/>
            <person name="Himmelstrand K."/>
            <person name="Hoffmeister D."/>
            <person name="Hogberg N."/>
            <person name="James T.Y."/>
            <person name="Karlsson M."/>
            <person name="Kohler A."/>
            <person name="Kues U."/>
            <person name="Lee Y.H."/>
            <person name="Lin Y.C."/>
            <person name="Lind M."/>
            <person name="Lindquist E."/>
            <person name="Lombard V."/>
            <person name="Lucas S."/>
            <person name="Lunden K."/>
            <person name="Morin E."/>
            <person name="Murat C."/>
            <person name="Park J."/>
            <person name="Raffaello T."/>
            <person name="Rouze P."/>
            <person name="Salamov A."/>
            <person name="Schmutz J."/>
            <person name="Solheim H."/>
            <person name="Stahlberg J."/>
            <person name="Velez H."/>
            <person name="de Vries R.P."/>
            <person name="Wiebenga A."/>
            <person name="Woodward S."/>
            <person name="Yakovlev I."/>
            <person name="Garbelotto M."/>
            <person name="Martin F."/>
            <person name="Grigoriev I.V."/>
            <person name="Stenlid J."/>
        </authorList>
    </citation>
    <scope>NUCLEOTIDE SEQUENCE [LARGE SCALE GENOMIC DNA]</scope>
    <source>
        <strain evidence="14 15">TC 32-1</strain>
    </source>
</reference>
<dbReference type="GO" id="GO:0007005">
    <property type="term" value="P:mitochondrion organization"/>
    <property type="evidence" value="ECO:0007669"/>
    <property type="project" value="TreeGrafter"/>
</dbReference>
<keyword evidence="9 11" id="KW-0067">ATP-binding</keyword>
<accession>W4KLK4</accession>
<evidence type="ECO:0000256" key="3">
    <source>
        <dbReference type="ARBA" id="ARBA00010550"/>
    </source>
</evidence>
<dbReference type="MEROPS" id="M41.018"/>
<dbReference type="InterPro" id="IPR000642">
    <property type="entry name" value="Peptidase_M41"/>
</dbReference>
<dbReference type="STRING" id="747525.W4KLK4"/>
<evidence type="ECO:0000256" key="1">
    <source>
        <dbReference type="ARBA" id="ARBA00001947"/>
    </source>
</evidence>
<evidence type="ECO:0000256" key="11">
    <source>
        <dbReference type="RuleBase" id="RU003651"/>
    </source>
</evidence>
<dbReference type="eggNOG" id="KOG0734">
    <property type="taxonomic scope" value="Eukaryota"/>
</dbReference>
<dbReference type="InterPro" id="IPR003593">
    <property type="entry name" value="AAA+_ATPase"/>
</dbReference>
<evidence type="ECO:0000256" key="7">
    <source>
        <dbReference type="ARBA" id="ARBA00022801"/>
    </source>
</evidence>
<evidence type="ECO:0000256" key="8">
    <source>
        <dbReference type="ARBA" id="ARBA00022833"/>
    </source>
</evidence>
<name>W4KLK4_HETIT</name>
<gene>
    <name evidence="14" type="ORF">HETIRDRAFT_32194</name>
</gene>
<dbReference type="SUPFAM" id="SSF52540">
    <property type="entry name" value="P-loop containing nucleoside triphosphate hydrolases"/>
    <property type="match status" value="1"/>
</dbReference>
<dbReference type="GO" id="GO:0005524">
    <property type="term" value="F:ATP binding"/>
    <property type="evidence" value="ECO:0007669"/>
    <property type="project" value="UniProtKB-KW"/>
</dbReference>
<dbReference type="GeneID" id="20670798"/>
<dbReference type="Gene3D" id="1.10.8.60">
    <property type="match status" value="1"/>
</dbReference>
<dbReference type="FunFam" id="3.40.50.300:FF:002568">
    <property type="entry name" value="Cell division protein (FtsH)"/>
    <property type="match status" value="1"/>
</dbReference>
<dbReference type="RefSeq" id="XP_009541738.1">
    <property type="nucleotide sequence ID" value="XM_009543443.1"/>
</dbReference>
<dbReference type="FunFam" id="1.10.8.60:FF:000001">
    <property type="entry name" value="ATP-dependent zinc metalloprotease FtsH"/>
    <property type="match status" value="1"/>
</dbReference>
<dbReference type="Gene3D" id="1.20.58.760">
    <property type="entry name" value="Peptidase M41"/>
    <property type="match status" value="1"/>
</dbReference>
<keyword evidence="4" id="KW-0645">Protease</keyword>
<dbReference type="GO" id="GO:0016887">
    <property type="term" value="F:ATP hydrolysis activity"/>
    <property type="evidence" value="ECO:0007669"/>
    <property type="project" value="InterPro"/>
</dbReference>